<dbReference type="EMBL" id="VOHM01000015">
    <property type="protein sequence ID" value="TWT24586.1"/>
    <property type="molecule type" value="Genomic_DNA"/>
</dbReference>
<dbReference type="InterPro" id="IPR022183">
    <property type="entry name" value="DUF3710"/>
</dbReference>
<name>A0A5C5UET3_9CORY</name>
<dbReference type="Proteomes" id="UP000320791">
    <property type="component" value="Unassembled WGS sequence"/>
</dbReference>
<keyword evidence="3" id="KW-1185">Reference proteome</keyword>
<feature type="region of interest" description="Disordered" evidence="1">
    <location>
        <begin position="1"/>
        <end position="54"/>
    </location>
</feature>
<dbReference type="OrthoDB" id="8480367at2"/>
<gene>
    <name evidence="2" type="ORF">FRX94_07875</name>
</gene>
<reference evidence="2 3" key="1">
    <citation type="submission" date="2019-08" db="EMBL/GenBank/DDBJ databases">
        <authorList>
            <person name="Lei W."/>
        </authorList>
    </citation>
    <scope>NUCLEOTIDE SEQUENCE [LARGE SCALE GENOMIC DNA]</scope>
    <source>
        <strain evidence="2 3">CCUG 58627</strain>
    </source>
</reference>
<sequence length="309" mass="33593">MWPFAKKKDEEAERIQPAPAEPARSAVHSNGAHPEMDADIDAPDPIHDAVSGASGPFDADSVNIEDFDFSDFSQGILNLGSVQIPLPLGSEVQVEMGATGPRMLHIVTQYGRITPVAFAAPRGGGQWRESTKKIAEDMRAEDYHVRVEQGPWGREVVGQSKNDVTVRLVGVDGPRWMLRMTLVAPTPLAENMKTLGREVTARTFVSRGDQPMMAGTSLPVALPDVLANHVMEAMEQRAQQAQQAQQAAEQPQPEQPQEQNSEQFRERLKGAQGSADKAPGSLTPQRPESPTPPRGPAASAFQQMKAEPR</sequence>
<protein>
    <submittedName>
        <fullName evidence="2">DUF3710 domain-containing protein</fullName>
    </submittedName>
</protein>
<feature type="compositionally biased region" description="Basic and acidic residues" evidence="1">
    <location>
        <begin position="1"/>
        <end position="14"/>
    </location>
</feature>
<dbReference type="Pfam" id="PF12502">
    <property type="entry name" value="DUF3710"/>
    <property type="match status" value="1"/>
</dbReference>
<evidence type="ECO:0000256" key="1">
    <source>
        <dbReference type="SAM" id="MobiDB-lite"/>
    </source>
</evidence>
<evidence type="ECO:0000313" key="3">
    <source>
        <dbReference type="Proteomes" id="UP000320791"/>
    </source>
</evidence>
<feature type="compositionally biased region" description="Low complexity" evidence="1">
    <location>
        <begin position="236"/>
        <end position="262"/>
    </location>
</feature>
<dbReference type="AlphaFoldDB" id="A0A5C5UET3"/>
<feature type="region of interest" description="Disordered" evidence="1">
    <location>
        <begin position="236"/>
        <end position="309"/>
    </location>
</feature>
<proteinExistence type="predicted"/>
<organism evidence="2 3">
    <name type="scientific">Corynebacterium canis</name>
    <dbReference type="NCBI Taxonomy" id="679663"/>
    <lineage>
        <taxon>Bacteria</taxon>
        <taxon>Bacillati</taxon>
        <taxon>Actinomycetota</taxon>
        <taxon>Actinomycetes</taxon>
        <taxon>Mycobacteriales</taxon>
        <taxon>Corynebacteriaceae</taxon>
        <taxon>Corynebacterium</taxon>
    </lineage>
</organism>
<evidence type="ECO:0000313" key="2">
    <source>
        <dbReference type="EMBL" id="TWT24586.1"/>
    </source>
</evidence>
<comment type="caution">
    <text evidence="2">The sequence shown here is derived from an EMBL/GenBank/DDBJ whole genome shotgun (WGS) entry which is preliminary data.</text>
</comment>
<accession>A0A5C5UET3</accession>